<feature type="compositionally biased region" description="Polar residues" evidence="1">
    <location>
        <begin position="10"/>
        <end position="22"/>
    </location>
</feature>
<organism evidence="3 4">
    <name type="scientific">Sphagnum troendelagicum</name>
    <dbReference type="NCBI Taxonomy" id="128251"/>
    <lineage>
        <taxon>Eukaryota</taxon>
        <taxon>Viridiplantae</taxon>
        <taxon>Streptophyta</taxon>
        <taxon>Embryophyta</taxon>
        <taxon>Bryophyta</taxon>
        <taxon>Sphagnophytina</taxon>
        <taxon>Sphagnopsida</taxon>
        <taxon>Sphagnales</taxon>
        <taxon>Sphagnaceae</taxon>
        <taxon>Sphagnum</taxon>
    </lineage>
</organism>
<dbReference type="InterPro" id="IPR023393">
    <property type="entry name" value="START-like_dom_sf"/>
</dbReference>
<dbReference type="Gene3D" id="3.30.530.20">
    <property type="match status" value="1"/>
</dbReference>
<protein>
    <recommendedName>
        <fullName evidence="2">Coenzyme Q-binding protein COQ10 START domain-containing protein</fullName>
    </recommendedName>
</protein>
<dbReference type="SUPFAM" id="SSF55961">
    <property type="entry name" value="Bet v1-like"/>
    <property type="match status" value="1"/>
</dbReference>
<evidence type="ECO:0000259" key="2">
    <source>
        <dbReference type="Pfam" id="PF03364"/>
    </source>
</evidence>
<sequence length="245" mass="27089">MVRNRPSVDPFTSNRRGASTASPMRRNAQSESYEEGPESPELPAGADSFSSGREEAVKGVNESGPAEVTVEKKEGHFEVKGNMNMAVEPDVTYGILTDYENNPKIFKTVSKVEVEHRDDAKLVTQHAHWNLLFWSGGFDMKMKVLEDHNKRAISYKLSEPGFLTKFNGYWGVEPWVVEGKPMGSRVVVIQEVLPSLLPPGPLAGIVGRIMGNQVKAVLQDLLAEAEKVQQRGVDKSSDSMPSFEQ</sequence>
<dbReference type="PANTHER" id="PTHR31385:SF16">
    <property type="entry name" value="COENZYME Q-BINDING PROTEIN COQ10 START DOMAIN-CONTAINING PROTEIN"/>
    <property type="match status" value="1"/>
</dbReference>
<dbReference type="InterPro" id="IPR005031">
    <property type="entry name" value="COQ10_START"/>
</dbReference>
<evidence type="ECO:0000313" key="4">
    <source>
        <dbReference type="Proteomes" id="UP001497512"/>
    </source>
</evidence>
<dbReference type="CDD" id="cd07812">
    <property type="entry name" value="SRPBCC"/>
    <property type="match status" value="1"/>
</dbReference>
<dbReference type="PANTHER" id="PTHR31385">
    <property type="entry name" value="PUTATIVE (DUF220)-RELATED"/>
    <property type="match status" value="1"/>
</dbReference>
<evidence type="ECO:0000313" key="3">
    <source>
        <dbReference type="EMBL" id="CAK9198063.1"/>
    </source>
</evidence>
<gene>
    <name evidence="3" type="ORF">CSSPTR1EN2_LOCUS4249</name>
</gene>
<evidence type="ECO:0000256" key="1">
    <source>
        <dbReference type="SAM" id="MobiDB-lite"/>
    </source>
</evidence>
<keyword evidence="4" id="KW-1185">Reference proteome</keyword>
<dbReference type="Proteomes" id="UP001497512">
    <property type="component" value="Chromosome 12"/>
</dbReference>
<feature type="region of interest" description="Disordered" evidence="1">
    <location>
        <begin position="1"/>
        <end position="75"/>
    </location>
</feature>
<proteinExistence type="predicted"/>
<reference evidence="3" key="1">
    <citation type="submission" date="2024-02" db="EMBL/GenBank/DDBJ databases">
        <authorList>
            <consortium name="ELIXIR-Norway"/>
            <consortium name="Elixir Norway"/>
        </authorList>
    </citation>
    <scope>NUCLEOTIDE SEQUENCE</scope>
</reference>
<accession>A0ABP0TJG8</accession>
<feature type="domain" description="Coenzyme Q-binding protein COQ10 START" evidence="2">
    <location>
        <begin position="86"/>
        <end position="210"/>
    </location>
</feature>
<dbReference type="EMBL" id="OZ019904">
    <property type="protein sequence ID" value="CAK9198063.1"/>
    <property type="molecule type" value="Genomic_DNA"/>
</dbReference>
<name>A0ABP0TJG8_9BRYO</name>
<dbReference type="Pfam" id="PF03364">
    <property type="entry name" value="Polyketide_cyc"/>
    <property type="match status" value="1"/>
</dbReference>